<dbReference type="PANTHER" id="PTHR42718:SF9">
    <property type="entry name" value="MAJOR FACILITATOR SUPERFAMILY MULTIDRUG TRANSPORTER MFSC"/>
    <property type="match status" value="1"/>
</dbReference>
<feature type="transmembrane region" description="Helical" evidence="8">
    <location>
        <begin position="79"/>
        <end position="99"/>
    </location>
</feature>
<keyword evidence="7 8" id="KW-0472">Membrane</keyword>
<dbReference type="OrthoDB" id="102502at2"/>
<dbReference type="SUPFAM" id="SSF103473">
    <property type="entry name" value="MFS general substrate transporter"/>
    <property type="match status" value="1"/>
</dbReference>
<feature type="transmembrane region" description="Helical" evidence="8">
    <location>
        <begin position="7"/>
        <end position="28"/>
    </location>
</feature>
<feature type="transmembrane region" description="Helical" evidence="8">
    <location>
        <begin position="325"/>
        <end position="344"/>
    </location>
</feature>
<dbReference type="PROSITE" id="PS50850">
    <property type="entry name" value="MFS"/>
    <property type="match status" value="1"/>
</dbReference>
<protein>
    <recommendedName>
        <fullName evidence="9">Major facilitator superfamily (MFS) profile domain-containing protein</fullName>
    </recommendedName>
</protein>
<dbReference type="CDD" id="cd17321">
    <property type="entry name" value="MFS_MMR_MDR_like"/>
    <property type="match status" value="1"/>
</dbReference>
<feature type="transmembrane region" description="Helical" evidence="8">
    <location>
        <begin position="195"/>
        <end position="214"/>
    </location>
</feature>
<dbReference type="PRINTS" id="PR01036">
    <property type="entry name" value="TCRTETB"/>
</dbReference>
<dbReference type="InterPro" id="IPR011701">
    <property type="entry name" value="MFS"/>
</dbReference>
<organism evidence="10 11">
    <name type="scientific">Enterococcus sulfureus ATCC 49903</name>
    <dbReference type="NCBI Taxonomy" id="1140003"/>
    <lineage>
        <taxon>Bacteria</taxon>
        <taxon>Bacillati</taxon>
        <taxon>Bacillota</taxon>
        <taxon>Bacilli</taxon>
        <taxon>Lactobacillales</taxon>
        <taxon>Enterococcaceae</taxon>
        <taxon>Enterococcus</taxon>
    </lineage>
</organism>
<keyword evidence="11" id="KW-1185">Reference proteome</keyword>
<keyword evidence="5 8" id="KW-0812">Transmembrane</keyword>
<evidence type="ECO:0000259" key="9">
    <source>
        <dbReference type="PROSITE" id="PS50850"/>
    </source>
</evidence>
<dbReference type="AlphaFoldDB" id="S0L4A0"/>
<feature type="transmembrane region" description="Helical" evidence="8">
    <location>
        <begin position="397"/>
        <end position="418"/>
    </location>
</feature>
<feature type="transmembrane region" description="Helical" evidence="8">
    <location>
        <begin position="162"/>
        <end position="183"/>
    </location>
</feature>
<evidence type="ECO:0000256" key="5">
    <source>
        <dbReference type="ARBA" id="ARBA00022692"/>
    </source>
</evidence>
<dbReference type="InterPro" id="IPR004638">
    <property type="entry name" value="EmrB-like"/>
</dbReference>
<dbReference type="PATRIC" id="fig|1140003.3.peg.1330"/>
<dbReference type="Proteomes" id="UP000015961">
    <property type="component" value="Unassembled WGS sequence"/>
</dbReference>
<keyword evidence="4" id="KW-1003">Cell membrane</keyword>
<evidence type="ECO:0000256" key="1">
    <source>
        <dbReference type="ARBA" id="ARBA00004651"/>
    </source>
</evidence>
<name>S0L4A0_9ENTE</name>
<comment type="subcellular location">
    <subcellularLocation>
        <location evidence="1">Cell membrane</location>
        <topology evidence="1">Multi-pass membrane protein</topology>
    </subcellularLocation>
</comment>
<evidence type="ECO:0000256" key="4">
    <source>
        <dbReference type="ARBA" id="ARBA00022475"/>
    </source>
</evidence>
<feature type="transmembrane region" description="Helical" evidence="8">
    <location>
        <begin position="220"/>
        <end position="241"/>
    </location>
</feature>
<dbReference type="PANTHER" id="PTHR42718">
    <property type="entry name" value="MAJOR FACILITATOR SUPERFAMILY MULTIDRUG TRANSPORTER MFSC"/>
    <property type="match status" value="1"/>
</dbReference>
<proteinExistence type="inferred from homology"/>
<feature type="transmembrane region" description="Helical" evidence="8">
    <location>
        <begin position="438"/>
        <end position="459"/>
    </location>
</feature>
<dbReference type="InterPro" id="IPR036259">
    <property type="entry name" value="MFS_trans_sf"/>
</dbReference>
<dbReference type="EMBL" id="ASWO01000005">
    <property type="protein sequence ID" value="EOT83582.1"/>
    <property type="molecule type" value="Genomic_DNA"/>
</dbReference>
<dbReference type="eggNOG" id="COG2814">
    <property type="taxonomic scope" value="Bacteria"/>
</dbReference>
<dbReference type="Gene3D" id="1.20.1250.20">
    <property type="entry name" value="MFS general substrate transporter like domains"/>
    <property type="match status" value="1"/>
</dbReference>
<dbReference type="Gene3D" id="1.20.1720.10">
    <property type="entry name" value="Multidrug resistance protein D"/>
    <property type="match status" value="1"/>
</dbReference>
<evidence type="ECO:0000256" key="7">
    <source>
        <dbReference type="ARBA" id="ARBA00023136"/>
    </source>
</evidence>
<reference evidence="10 11" key="1">
    <citation type="submission" date="2013-03" db="EMBL/GenBank/DDBJ databases">
        <title>The Genome Sequence of Enterococcus sulfureus ATCC_49903 (PacBio/Illumina hybrid assembly).</title>
        <authorList>
            <consortium name="The Broad Institute Genomics Platform"/>
            <consortium name="The Broad Institute Genome Sequencing Center for Infectious Disease"/>
            <person name="Earl A."/>
            <person name="Russ C."/>
            <person name="Gilmore M."/>
            <person name="Surin D."/>
            <person name="Walker B."/>
            <person name="Young S."/>
            <person name="Zeng Q."/>
            <person name="Gargeya S."/>
            <person name="Fitzgerald M."/>
            <person name="Haas B."/>
            <person name="Abouelleil A."/>
            <person name="Allen A.W."/>
            <person name="Alvarado L."/>
            <person name="Arachchi H.M."/>
            <person name="Berlin A.M."/>
            <person name="Chapman S.B."/>
            <person name="Gainer-Dewar J."/>
            <person name="Goldberg J."/>
            <person name="Griggs A."/>
            <person name="Gujja S."/>
            <person name="Hansen M."/>
            <person name="Howarth C."/>
            <person name="Imamovic A."/>
            <person name="Ireland A."/>
            <person name="Larimer J."/>
            <person name="McCowan C."/>
            <person name="Murphy C."/>
            <person name="Pearson M."/>
            <person name="Poon T.W."/>
            <person name="Priest M."/>
            <person name="Roberts A."/>
            <person name="Saif S."/>
            <person name="Shea T."/>
            <person name="Sisk P."/>
            <person name="Sykes S."/>
            <person name="Wortman J."/>
            <person name="Nusbaum C."/>
            <person name="Birren B."/>
        </authorList>
    </citation>
    <scope>NUCLEOTIDE SEQUENCE [LARGE SCALE GENOMIC DNA]</scope>
    <source>
        <strain evidence="10 11">ATCC 49903</strain>
    </source>
</reference>
<feature type="domain" description="Major facilitator superfamily (MFS) profile" evidence="9">
    <location>
        <begin position="10"/>
        <end position="462"/>
    </location>
</feature>
<dbReference type="RefSeq" id="WP_016185824.1">
    <property type="nucleotide sequence ID" value="NZ_ASWO01000005.1"/>
</dbReference>
<dbReference type="GO" id="GO:0005886">
    <property type="term" value="C:plasma membrane"/>
    <property type="evidence" value="ECO:0007669"/>
    <property type="project" value="UniProtKB-SubCell"/>
</dbReference>
<keyword evidence="6 8" id="KW-1133">Transmembrane helix</keyword>
<comment type="similarity">
    <text evidence="2">Belongs to the major facilitator superfamily. EmrB family.</text>
</comment>
<gene>
    <name evidence="10" type="ORF">I573_01304</name>
</gene>
<evidence type="ECO:0000313" key="11">
    <source>
        <dbReference type="Proteomes" id="UP000015961"/>
    </source>
</evidence>
<dbReference type="InterPro" id="IPR020846">
    <property type="entry name" value="MFS_dom"/>
</dbReference>
<evidence type="ECO:0000256" key="2">
    <source>
        <dbReference type="ARBA" id="ARBA00008537"/>
    </source>
</evidence>
<dbReference type="GO" id="GO:0022857">
    <property type="term" value="F:transmembrane transporter activity"/>
    <property type="evidence" value="ECO:0007669"/>
    <property type="project" value="InterPro"/>
</dbReference>
<evidence type="ECO:0000256" key="6">
    <source>
        <dbReference type="ARBA" id="ARBA00022989"/>
    </source>
</evidence>
<sequence length="468" mass="51153">MKELKQNIWILLTICLFIFMSTLDSSIVNIALPTISRELAIPLTQSEWVVSSYLLTICCTLLIFGKLGDMLGKTTVYKAGGVIFIVGSLCCGLSQNLLMLVASRVLQALGSGMIMSNSNGIITETFPKQQRGRALGILAAFVSLGAITGPGLGGLLLSQWNWNAIFLINVPIGIIGMLFGYRILPKSAHRQKQQLDYIGMCLLAGMILTFYAAIQTLTSAALMSIALLIGTVVCFVAFYFWEKRARNPLVELSLFKNEIFDESLVSALFVFISAFFFTMIMPFYLQEIKGFSTSQAGMIMMVFPIVQVVLAPIAGYLADRLNKRVLTIIGLGLLTCGQLTYLLWQVTSPLTIIIPSIILSSMGNSLFQAPNNTIIMNAVEKRFLGIAGALNALSRNLGMVLGVGLSTTILTLAVHSFSNGPVNDLTSDPIIFVKGMHVAFTVSMTLCFVAFLFILTMTVKKQRQQKRL</sequence>
<accession>S0L4A0</accession>
<keyword evidence="3" id="KW-0813">Transport</keyword>
<evidence type="ECO:0000256" key="3">
    <source>
        <dbReference type="ARBA" id="ARBA00022448"/>
    </source>
</evidence>
<dbReference type="Pfam" id="PF07690">
    <property type="entry name" value="MFS_1"/>
    <property type="match status" value="1"/>
</dbReference>
<dbReference type="STRING" id="1140003.OMY_01376"/>
<feature type="transmembrane region" description="Helical" evidence="8">
    <location>
        <begin position="134"/>
        <end position="156"/>
    </location>
</feature>
<dbReference type="NCBIfam" id="TIGR00711">
    <property type="entry name" value="efflux_EmrB"/>
    <property type="match status" value="1"/>
</dbReference>
<evidence type="ECO:0000313" key="10">
    <source>
        <dbReference type="EMBL" id="EOT83582.1"/>
    </source>
</evidence>
<feature type="transmembrane region" description="Helical" evidence="8">
    <location>
        <begin position="262"/>
        <end position="285"/>
    </location>
</feature>
<feature type="transmembrane region" description="Helical" evidence="8">
    <location>
        <begin position="48"/>
        <end position="67"/>
    </location>
</feature>
<feature type="transmembrane region" description="Helical" evidence="8">
    <location>
        <begin position="350"/>
        <end position="367"/>
    </location>
</feature>
<feature type="transmembrane region" description="Helical" evidence="8">
    <location>
        <begin position="297"/>
        <end position="318"/>
    </location>
</feature>
<comment type="caution">
    <text evidence="10">The sequence shown here is derived from an EMBL/GenBank/DDBJ whole genome shotgun (WGS) entry which is preliminary data.</text>
</comment>
<dbReference type="FunFam" id="1.20.1720.10:FF:000021">
    <property type="entry name" value="Drug resistance transporter, EmrB/QacA subfamily"/>
    <property type="match status" value="1"/>
</dbReference>
<evidence type="ECO:0000256" key="8">
    <source>
        <dbReference type="SAM" id="Phobius"/>
    </source>
</evidence>